<evidence type="ECO:0000313" key="3">
    <source>
        <dbReference type="EMBL" id="AKU90354.1"/>
    </source>
</evidence>
<evidence type="ECO:0008006" key="5">
    <source>
        <dbReference type="Google" id="ProtNLM"/>
    </source>
</evidence>
<feature type="chain" id="PRO_5005465821" description="Lipoprotein" evidence="2">
    <location>
        <begin position="21"/>
        <end position="160"/>
    </location>
</feature>
<dbReference type="EMBL" id="CP012332">
    <property type="protein sequence ID" value="AKU90354.1"/>
    <property type="molecule type" value="Genomic_DNA"/>
</dbReference>
<keyword evidence="4" id="KW-1185">Reference proteome</keyword>
<keyword evidence="2" id="KW-0732">Signal</keyword>
<gene>
    <name evidence="3" type="ORF">AKJ08_0741</name>
</gene>
<protein>
    <recommendedName>
        <fullName evidence="5">Lipoprotein</fullName>
    </recommendedName>
</protein>
<evidence type="ECO:0000256" key="2">
    <source>
        <dbReference type="SAM" id="SignalP"/>
    </source>
</evidence>
<evidence type="ECO:0000256" key="1">
    <source>
        <dbReference type="SAM" id="MobiDB-lite"/>
    </source>
</evidence>
<organism evidence="3 4">
    <name type="scientific">Vulgatibacter incomptus</name>
    <dbReference type="NCBI Taxonomy" id="1391653"/>
    <lineage>
        <taxon>Bacteria</taxon>
        <taxon>Pseudomonadati</taxon>
        <taxon>Myxococcota</taxon>
        <taxon>Myxococcia</taxon>
        <taxon>Myxococcales</taxon>
        <taxon>Cystobacterineae</taxon>
        <taxon>Vulgatibacteraceae</taxon>
        <taxon>Vulgatibacter</taxon>
    </lineage>
</organism>
<reference evidence="3 4" key="1">
    <citation type="submission" date="2015-08" db="EMBL/GenBank/DDBJ databases">
        <authorList>
            <person name="Babu N.S."/>
            <person name="Beckwith C.J."/>
            <person name="Beseler K.G."/>
            <person name="Brison A."/>
            <person name="Carone J.V."/>
            <person name="Caskin T.P."/>
            <person name="Diamond M."/>
            <person name="Durham M.E."/>
            <person name="Foxe J.M."/>
            <person name="Go M."/>
            <person name="Henderson B.A."/>
            <person name="Jones I.B."/>
            <person name="McGettigan J.A."/>
            <person name="Micheletti S.J."/>
            <person name="Nasrallah M.E."/>
            <person name="Ortiz D."/>
            <person name="Piller C.R."/>
            <person name="Privatt S.R."/>
            <person name="Schneider S.L."/>
            <person name="Sharp S."/>
            <person name="Smith T.C."/>
            <person name="Stanton J.D."/>
            <person name="Ullery H.E."/>
            <person name="Wilson R.J."/>
            <person name="Serrano M.G."/>
            <person name="Buck G."/>
            <person name="Lee V."/>
            <person name="Wang Y."/>
            <person name="Carvalho R."/>
            <person name="Voegtly L."/>
            <person name="Shi R."/>
            <person name="Duckworth R."/>
            <person name="Johnson A."/>
            <person name="Loviza R."/>
            <person name="Walstead R."/>
            <person name="Shah Z."/>
            <person name="Kiflezghi M."/>
            <person name="Wade K."/>
            <person name="Ball S.L."/>
            <person name="Bradley K.W."/>
            <person name="Asai D.J."/>
            <person name="Bowman C.A."/>
            <person name="Russell D.A."/>
            <person name="Pope W.H."/>
            <person name="Jacobs-Sera D."/>
            <person name="Hendrix R.W."/>
            <person name="Hatfull G.F."/>
        </authorList>
    </citation>
    <scope>NUCLEOTIDE SEQUENCE [LARGE SCALE GENOMIC DNA]</scope>
    <source>
        <strain evidence="3 4">DSM 27710</strain>
    </source>
</reference>
<feature type="region of interest" description="Disordered" evidence="1">
    <location>
        <begin position="21"/>
        <end position="79"/>
    </location>
</feature>
<evidence type="ECO:0000313" key="4">
    <source>
        <dbReference type="Proteomes" id="UP000055590"/>
    </source>
</evidence>
<dbReference type="Proteomes" id="UP000055590">
    <property type="component" value="Chromosome"/>
</dbReference>
<proteinExistence type="predicted"/>
<sequence length="160" mass="16824">MKHRRIVGVLTLLLASCSFPDVPSSSKPDVGHRQSFPAPGREQQSAGRTYESIGPSPGSLENPGRTPNEAGLTSPADGARPIAGKLVGNAVSSVVIATDGGLLTLQIVPGTELYIGDTRVGLREIQPGTDVRATYLARPDYPVAVRIDATPGKVGWRESR</sequence>
<accession>A0A0K1PB50</accession>
<dbReference type="RefSeq" id="WP_050724815.1">
    <property type="nucleotide sequence ID" value="NZ_CP012332.1"/>
</dbReference>
<dbReference type="AlphaFoldDB" id="A0A0K1PB50"/>
<dbReference type="STRING" id="1391653.AKJ08_0741"/>
<dbReference type="PROSITE" id="PS51257">
    <property type="entry name" value="PROKAR_LIPOPROTEIN"/>
    <property type="match status" value="1"/>
</dbReference>
<dbReference type="KEGG" id="vin:AKJ08_0741"/>
<feature type="signal peptide" evidence="2">
    <location>
        <begin position="1"/>
        <end position="20"/>
    </location>
</feature>
<name>A0A0K1PB50_9BACT</name>